<protein>
    <submittedName>
        <fullName evidence="1">Uncharacterized protein</fullName>
    </submittedName>
</protein>
<dbReference type="EMBL" id="PIET01000088">
    <property type="protein sequence ID" value="PLM67438.1"/>
    <property type="molecule type" value="Genomic_DNA"/>
</dbReference>
<gene>
    <name evidence="1" type="ORF">CWM85_05895</name>
</gene>
<organism evidence="1 2">
    <name type="scientific">Klebsiella michiganensis</name>
    <dbReference type="NCBI Taxonomy" id="1134687"/>
    <lineage>
        <taxon>Bacteria</taxon>
        <taxon>Pseudomonadati</taxon>
        <taxon>Pseudomonadota</taxon>
        <taxon>Gammaproteobacteria</taxon>
        <taxon>Enterobacterales</taxon>
        <taxon>Enterobacteriaceae</taxon>
        <taxon>Klebsiella/Raoultella group</taxon>
        <taxon>Klebsiella</taxon>
    </lineage>
</organism>
<evidence type="ECO:0000313" key="2">
    <source>
        <dbReference type="Proteomes" id="UP000234661"/>
    </source>
</evidence>
<reference evidence="1 2" key="1">
    <citation type="submission" date="2017-11" db="EMBL/GenBank/DDBJ databases">
        <authorList>
            <person name="Han C.G."/>
        </authorList>
    </citation>
    <scope>NUCLEOTIDE SEQUENCE [LARGE SCALE GENOMIC DNA]</scope>
    <source>
        <strain evidence="1 2">A2</strain>
    </source>
</reference>
<comment type="caution">
    <text evidence="1">The sequence shown here is derived from an EMBL/GenBank/DDBJ whole genome shotgun (WGS) entry which is preliminary data.</text>
</comment>
<sequence length="60" mass="6691">SSPVECVSRAVEHAKKHGIEIVCIGYGIEKPQGFDGVYFKTINDISELIPLYKELIRSLV</sequence>
<evidence type="ECO:0000313" key="1">
    <source>
        <dbReference type="EMBL" id="PLM67438.1"/>
    </source>
</evidence>
<dbReference type="AlphaFoldDB" id="A0A2J4ZWP2"/>
<feature type="non-terminal residue" evidence="1">
    <location>
        <position position="1"/>
    </location>
</feature>
<proteinExistence type="predicted"/>
<dbReference type="Proteomes" id="UP000234661">
    <property type="component" value="Unassembled WGS sequence"/>
</dbReference>
<name>A0A2J4ZWP2_9ENTR</name>
<accession>A0A2J4ZWP2</accession>
<reference evidence="1 2" key="2">
    <citation type="submission" date="2018-01" db="EMBL/GenBank/DDBJ databases">
        <title>Genomic study of Klebsiella pneumoniae.</title>
        <authorList>
            <person name="Yang Y."/>
            <person name="Bicalho R."/>
        </authorList>
    </citation>
    <scope>NUCLEOTIDE SEQUENCE [LARGE SCALE GENOMIC DNA]</scope>
    <source>
        <strain evidence="1 2">A2</strain>
    </source>
</reference>